<evidence type="ECO:0000313" key="2">
    <source>
        <dbReference type="Proteomes" id="UP000296049"/>
    </source>
</evidence>
<dbReference type="Proteomes" id="UP000296049">
    <property type="component" value="Unassembled WGS sequence"/>
</dbReference>
<sequence>MPPLPNANLLYHNPDVYGFYCGGKLHHRLGQRVEGDRPPTSSLEEQRVPSLLARNSGVQSLGQNAAAVIVYVQNPGGFLLHAWAGKEIGGSHGKVFPNAYSPHRYDQKPMESSADTPADIQCGPCAIYCN</sequence>
<proteinExistence type="predicted"/>
<organism evidence="1 2">
    <name type="scientific">Anas platyrhynchos</name>
    <name type="common">Mallard</name>
    <name type="synonym">Anas boschas</name>
    <dbReference type="NCBI Taxonomy" id="8839"/>
    <lineage>
        <taxon>Eukaryota</taxon>
        <taxon>Metazoa</taxon>
        <taxon>Chordata</taxon>
        <taxon>Craniata</taxon>
        <taxon>Vertebrata</taxon>
        <taxon>Euteleostomi</taxon>
        <taxon>Archelosauria</taxon>
        <taxon>Archosauria</taxon>
        <taxon>Dinosauria</taxon>
        <taxon>Saurischia</taxon>
        <taxon>Theropoda</taxon>
        <taxon>Coelurosauria</taxon>
        <taxon>Aves</taxon>
        <taxon>Neognathae</taxon>
        <taxon>Galloanserae</taxon>
        <taxon>Anseriformes</taxon>
        <taxon>Anatidae</taxon>
        <taxon>Anatinae</taxon>
        <taxon>Anas</taxon>
    </lineage>
</organism>
<accession>R0KEJ2</accession>
<keyword evidence="2" id="KW-1185">Reference proteome</keyword>
<protein>
    <submittedName>
        <fullName evidence="1">Uncharacterized protein</fullName>
    </submittedName>
</protein>
<evidence type="ECO:0000313" key="1">
    <source>
        <dbReference type="EMBL" id="EOB08831.1"/>
    </source>
</evidence>
<dbReference type="EMBL" id="KB742416">
    <property type="protein sequence ID" value="EOB08831.1"/>
    <property type="molecule type" value="Genomic_DNA"/>
</dbReference>
<dbReference type="AlphaFoldDB" id="R0KEJ2"/>
<name>R0KEJ2_ANAPL</name>
<gene>
    <name evidence="1" type="ORF">Anapl_13621</name>
</gene>
<reference evidence="2" key="1">
    <citation type="journal article" date="2013" name="Nat. Genet.">
        <title>The duck genome and transcriptome provide insight into an avian influenza virus reservoir species.</title>
        <authorList>
            <person name="Huang Y."/>
            <person name="Li Y."/>
            <person name="Burt D.W."/>
            <person name="Chen H."/>
            <person name="Zhang Y."/>
            <person name="Qian W."/>
            <person name="Kim H."/>
            <person name="Gan S."/>
            <person name="Zhao Y."/>
            <person name="Li J."/>
            <person name="Yi K."/>
            <person name="Feng H."/>
            <person name="Zhu P."/>
            <person name="Li B."/>
            <person name="Liu Q."/>
            <person name="Fairley S."/>
            <person name="Magor K.E."/>
            <person name="Du Z."/>
            <person name="Hu X."/>
            <person name="Goodman L."/>
            <person name="Tafer H."/>
            <person name="Vignal A."/>
            <person name="Lee T."/>
            <person name="Kim K.W."/>
            <person name="Sheng Z."/>
            <person name="An Y."/>
            <person name="Searle S."/>
            <person name="Herrero J."/>
            <person name="Groenen M.A."/>
            <person name="Crooijmans R.P."/>
            <person name="Faraut T."/>
            <person name="Cai Q."/>
            <person name="Webster R.G."/>
            <person name="Aldridge J.R."/>
            <person name="Warren W.C."/>
            <person name="Bartschat S."/>
            <person name="Kehr S."/>
            <person name="Marz M."/>
            <person name="Stadler P.F."/>
            <person name="Smith J."/>
            <person name="Kraus R.H."/>
            <person name="Zhao Y."/>
            <person name="Ren L."/>
            <person name="Fei J."/>
            <person name="Morisson M."/>
            <person name="Kaiser P."/>
            <person name="Griffin D.K."/>
            <person name="Rao M."/>
            <person name="Pitel F."/>
            <person name="Wang J."/>
            <person name="Li N."/>
        </authorList>
    </citation>
    <scope>NUCLEOTIDE SEQUENCE [LARGE SCALE GENOMIC DNA]</scope>
</reference>